<organism evidence="2 3">
    <name type="scientific">Basidiobolus meristosporus CBS 931.73</name>
    <dbReference type="NCBI Taxonomy" id="1314790"/>
    <lineage>
        <taxon>Eukaryota</taxon>
        <taxon>Fungi</taxon>
        <taxon>Fungi incertae sedis</taxon>
        <taxon>Zoopagomycota</taxon>
        <taxon>Entomophthoromycotina</taxon>
        <taxon>Basidiobolomycetes</taxon>
        <taxon>Basidiobolales</taxon>
        <taxon>Basidiobolaceae</taxon>
        <taxon>Basidiobolus</taxon>
    </lineage>
</organism>
<name>A0A1Y1ZDR2_9FUNG</name>
<dbReference type="Pfam" id="PF16297">
    <property type="entry name" value="DUF4939"/>
    <property type="match status" value="1"/>
</dbReference>
<proteinExistence type="predicted"/>
<dbReference type="OrthoDB" id="8000983at2759"/>
<keyword evidence="3" id="KW-1185">Reference proteome</keyword>
<dbReference type="Proteomes" id="UP000193498">
    <property type="component" value="Unassembled WGS sequence"/>
</dbReference>
<dbReference type="AlphaFoldDB" id="A0A1Y1ZDR2"/>
<protein>
    <recommendedName>
        <fullName evidence="1">DUF4939 domain-containing protein</fullName>
    </recommendedName>
</protein>
<dbReference type="InterPro" id="IPR032549">
    <property type="entry name" value="DUF4939"/>
</dbReference>
<reference evidence="2 3" key="1">
    <citation type="submission" date="2016-07" db="EMBL/GenBank/DDBJ databases">
        <title>Pervasive Adenine N6-methylation of Active Genes in Fungi.</title>
        <authorList>
            <consortium name="DOE Joint Genome Institute"/>
            <person name="Mondo S.J."/>
            <person name="Dannebaum R.O."/>
            <person name="Kuo R.C."/>
            <person name="Labutti K."/>
            <person name="Haridas S."/>
            <person name="Kuo A."/>
            <person name="Salamov A."/>
            <person name="Ahrendt S.R."/>
            <person name="Lipzen A."/>
            <person name="Sullivan W."/>
            <person name="Andreopoulos W.B."/>
            <person name="Clum A."/>
            <person name="Lindquist E."/>
            <person name="Daum C."/>
            <person name="Ramamoorthy G.K."/>
            <person name="Gryganskyi A."/>
            <person name="Culley D."/>
            <person name="Magnuson J.K."/>
            <person name="James T.Y."/>
            <person name="O'Malley M.A."/>
            <person name="Stajich J.E."/>
            <person name="Spatafora J.W."/>
            <person name="Visel A."/>
            <person name="Grigoriev I.V."/>
        </authorList>
    </citation>
    <scope>NUCLEOTIDE SEQUENCE [LARGE SCALE GENOMIC DNA]</scope>
    <source>
        <strain evidence="2 3">CBS 931.73</strain>
    </source>
</reference>
<dbReference type="EMBL" id="MCFE01000001">
    <property type="protein sequence ID" value="ORY08391.1"/>
    <property type="molecule type" value="Genomic_DNA"/>
</dbReference>
<comment type="caution">
    <text evidence="2">The sequence shown here is derived from an EMBL/GenBank/DDBJ whole genome shotgun (WGS) entry which is preliminary data.</text>
</comment>
<feature type="domain" description="DUF4939" evidence="1">
    <location>
        <begin position="38"/>
        <end position="116"/>
    </location>
</feature>
<gene>
    <name evidence="2" type="ORF">K493DRAFT_294987</name>
</gene>
<accession>A0A1Y1ZDR2</accession>
<dbReference type="InParanoid" id="A0A1Y1ZDR2"/>
<sequence length="121" mass="13878">MAQIKKDQDEMWSTVWTLQQQQRSSLNHPQKPCQVSPKIPGLFSGKPNECEEFIAQVKAYISQQVYSSPADELKVCLVAALLRGPPMDWYISLQSRGSPLLRDFPCFLEALEYMFGEVHWS</sequence>
<evidence type="ECO:0000259" key="1">
    <source>
        <dbReference type="Pfam" id="PF16297"/>
    </source>
</evidence>
<dbReference type="STRING" id="1314790.A0A1Y1ZDR2"/>
<evidence type="ECO:0000313" key="3">
    <source>
        <dbReference type="Proteomes" id="UP000193498"/>
    </source>
</evidence>
<evidence type="ECO:0000313" key="2">
    <source>
        <dbReference type="EMBL" id="ORY08391.1"/>
    </source>
</evidence>